<proteinExistence type="predicted"/>
<reference evidence="1" key="1">
    <citation type="journal article" date="2023" name="Mol. Phylogenet. Evol.">
        <title>Genome-scale phylogeny and comparative genomics of the fungal order Sordariales.</title>
        <authorList>
            <person name="Hensen N."/>
            <person name="Bonometti L."/>
            <person name="Westerberg I."/>
            <person name="Brannstrom I.O."/>
            <person name="Guillou S."/>
            <person name="Cros-Aarteil S."/>
            <person name="Calhoun S."/>
            <person name="Haridas S."/>
            <person name="Kuo A."/>
            <person name="Mondo S."/>
            <person name="Pangilinan J."/>
            <person name="Riley R."/>
            <person name="LaButti K."/>
            <person name="Andreopoulos B."/>
            <person name="Lipzen A."/>
            <person name="Chen C."/>
            <person name="Yan M."/>
            <person name="Daum C."/>
            <person name="Ng V."/>
            <person name="Clum A."/>
            <person name="Steindorff A."/>
            <person name="Ohm R.A."/>
            <person name="Martin F."/>
            <person name="Silar P."/>
            <person name="Natvig D.O."/>
            <person name="Lalanne C."/>
            <person name="Gautier V."/>
            <person name="Ament-Velasquez S.L."/>
            <person name="Kruys A."/>
            <person name="Hutchinson M.I."/>
            <person name="Powell A.J."/>
            <person name="Barry K."/>
            <person name="Miller A.N."/>
            <person name="Grigoriev I.V."/>
            <person name="Debuchy R."/>
            <person name="Gladieux P."/>
            <person name="Hiltunen Thoren M."/>
            <person name="Johannesson H."/>
        </authorList>
    </citation>
    <scope>NUCLEOTIDE SEQUENCE</scope>
    <source>
        <strain evidence="1">CBS 955.72</strain>
    </source>
</reference>
<protein>
    <submittedName>
        <fullName evidence="1">Uncharacterized protein</fullName>
    </submittedName>
</protein>
<name>A0AAJ0HX88_9PEZI</name>
<organism evidence="1 2">
    <name type="scientific">Lasiosphaeria hispida</name>
    <dbReference type="NCBI Taxonomy" id="260671"/>
    <lineage>
        <taxon>Eukaryota</taxon>
        <taxon>Fungi</taxon>
        <taxon>Dikarya</taxon>
        <taxon>Ascomycota</taxon>
        <taxon>Pezizomycotina</taxon>
        <taxon>Sordariomycetes</taxon>
        <taxon>Sordariomycetidae</taxon>
        <taxon>Sordariales</taxon>
        <taxon>Lasiosphaeriaceae</taxon>
        <taxon>Lasiosphaeria</taxon>
    </lineage>
</organism>
<gene>
    <name evidence="1" type="ORF">B0T25DRAFT_69612</name>
</gene>
<comment type="caution">
    <text evidence="1">The sequence shown here is derived from an EMBL/GenBank/DDBJ whole genome shotgun (WGS) entry which is preliminary data.</text>
</comment>
<dbReference type="Proteomes" id="UP001275084">
    <property type="component" value="Unassembled WGS sequence"/>
</dbReference>
<evidence type="ECO:0000313" key="2">
    <source>
        <dbReference type="Proteomes" id="UP001275084"/>
    </source>
</evidence>
<dbReference type="AlphaFoldDB" id="A0AAJ0HX88"/>
<accession>A0AAJ0HX88</accession>
<reference evidence="1" key="2">
    <citation type="submission" date="2023-06" db="EMBL/GenBank/DDBJ databases">
        <authorList>
            <consortium name="Lawrence Berkeley National Laboratory"/>
            <person name="Haridas S."/>
            <person name="Hensen N."/>
            <person name="Bonometti L."/>
            <person name="Westerberg I."/>
            <person name="Brannstrom I.O."/>
            <person name="Guillou S."/>
            <person name="Cros-Aarteil S."/>
            <person name="Calhoun S."/>
            <person name="Kuo A."/>
            <person name="Mondo S."/>
            <person name="Pangilinan J."/>
            <person name="Riley R."/>
            <person name="Labutti K."/>
            <person name="Andreopoulos B."/>
            <person name="Lipzen A."/>
            <person name="Chen C."/>
            <person name="Yanf M."/>
            <person name="Daum C."/>
            <person name="Ng V."/>
            <person name="Clum A."/>
            <person name="Steindorff A."/>
            <person name="Ohm R."/>
            <person name="Martin F."/>
            <person name="Silar P."/>
            <person name="Natvig D."/>
            <person name="Lalanne C."/>
            <person name="Gautier V."/>
            <person name="Ament-Velasquez S.L."/>
            <person name="Kruys A."/>
            <person name="Hutchinson M.I."/>
            <person name="Powell A.J."/>
            <person name="Barry K."/>
            <person name="Miller A.N."/>
            <person name="Grigoriev I.V."/>
            <person name="Debuchy R."/>
            <person name="Gladieux P."/>
            <person name="Thoren M.H."/>
            <person name="Johannesson H."/>
        </authorList>
    </citation>
    <scope>NUCLEOTIDE SEQUENCE</scope>
    <source>
        <strain evidence="1">CBS 955.72</strain>
    </source>
</reference>
<keyword evidence="2" id="KW-1185">Reference proteome</keyword>
<evidence type="ECO:0000313" key="1">
    <source>
        <dbReference type="EMBL" id="KAK3364582.1"/>
    </source>
</evidence>
<dbReference type="EMBL" id="JAUIQD010000001">
    <property type="protein sequence ID" value="KAK3364582.1"/>
    <property type="molecule type" value="Genomic_DNA"/>
</dbReference>
<sequence length="177" mass="19216">MGSRRHEPSVTRLFSCPPWRPKSPGVWDSLAFGAPVSHCVWAAKTQEVLGGPGGASRLIWDDSTVAYQYASCFSSSPPSGSEWDPWPDLKPSIGTREGRVAASLIGLQMSIVQFLFPNIPSTRPLAARGQTPSPTRLDGPVQRFTSLTGGPVLSLAFPGLEMTSRHRDRKQETVERG</sequence>